<dbReference type="SMART" id="SM00363">
    <property type="entry name" value="S4"/>
    <property type="match status" value="1"/>
</dbReference>
<keyword evidence="2 4" id="KW-0413">Isomerase</keyword>
<dbReference type="InterPro" id="IPR002942">
    <property type="entry name" value="S4_RNA-bd"/>
</dbReference>
<evidence type="ECO:0000256" key="4">
    <source>
        <dbReference type="RuleBase" id="RU003887"/>
    </source>
</evidence>
<feature type="domain" description="RNA-binding S4" evidence="5">
    <location>
        <begin position="4"/>
        <end position="68"/>
    </location>
</feature>
<dbReference type="PANTHER" id="PTHR47683:SF2">
    <property type="entry name" value="RNA-BINDING S4 DOMAIN-CONTAINING PROTEIN"/>
    <property type="match status" value="1"/>
</dbReference>
<organism evidence="6 7">
    <name type="scientific">Simkania negevensis (strain ATCC VR-1471 / DSM 27360 / Z)</name>
    <dbReference type="NCBI Taxonomy" id="331113"/>
    <lineage>
        <taxon>Bacteria</taxon>
        <taxon>Pseudomonadati</taxon>
        <taxon>Chlamydiota</taxon>
        <taxon>Chlamydiia</taxon>
        <taxon>Parachlamydiales</taxon>
        <taxon>Simkaniaceae</taxon>
        <taxon>Simkania</taxon>
    </lineage>
</organism>
<dbReference type="InterPro" id="IPR000748">
    <property type="entry name" value="PsdUridine_synth_RsuA/RluB/E/F"/>
</dbReference>
<proteinExistence type="inferred from homology"/>
<keyword evidence="7" id="KW-1185">Reference proteome</keyword>
<evidence type="ECO:0000313" key="7">
    <source>
        <dbReference type="Proteomes" id="UP000000496"/>
    </source>
</evidence>
<dbReference type="PROSITE" id="PS50889">
    <property type="entry name" value="S4"/>
    <property type="match status" value="1"/>
</dbReference>
<dbReference type="KEGG" id="sng:SNE_A03060"/>
<dbReference type="GO" id="GO:0003723">
    <property type="term" value="F:RNA binding"/>
    <property type="evidence" value="ECO:0007669"/>
    <property type="project" value="UniProtKB-KW"/>
</dbReference>
<dbReference type="InterPro" id="IPR050343">
    <property type="entry name" value="RsuA_PseudoU_synthase"/>
</dbReference>
<accession>F8L4N2</accession>
<dbReference type="InterPro" id="IPR018496">
    <property type="entry name" value="PsdUridine_synth_RsuA/RluB_CS"/>
</dbReference>
<dbReference type="SUPFAM" id="SSF55120">
    <property type="entry name" value="Pseudouridine synthase"/>
    <property type="match status" value="1"/>
</dbReference>
<dbReference type="InterPro" id="IPR006145">
    <property type="entry name" value="PsdUridine_synth_RsuA/RluA"/>
</dbReference>
<dbReference type="EC" id="5.4.99.-" evidence="4"/>
<reference evidence="6 7" key="1">
    <citation type="journal article" date="2011" name="Mol. Biol. Evol.">
        <title>Unity in variety--the pan-genome of the Chlamydiae.</title>
        <authorList>
            <person name="Collingro A."/>
            <person name="Tischler P."/>
            <person name="Weinmaier T."/>
            <person name="Penz T."/>
            <person name="Heinz E."/>
            <person name="Brunham R.C."/>
            <person name="Read T.D."/>
            <person name="Bavoil P.M."/>
            <person name="Sachse K."/>
            <person name="Kahane S."/>
            <person name="Friedman M.G."/>
            <person name="Rattei T."/>
            <person name="Myers G.S."/>
            <person name="Horn M."/>
        </authorList>
    </citation>
    <scope>NUCLEOTIDE SEQUENCE [LARGE SCALE GENOMIC DNA]</scope>
    <source>
        <strain evidence="7">ATCC VR-1471 / Z</strain>
    </source>
</reference>
<name>F8L4N2_SIMNZ</name>
<dbReference type="InterPro" id="IPR042092">
    <property type="entry name" value="PsdUridine_s_RsuA/RluB/E/F_cat"/>
</dbReference>
<dbReference type="GO" id="GO:0120159">
    <property type="term" value="F:rRNA pseudouridine synthase activity"/>
    <property type="evidence" value="ECO:0007669"/>
    <property type="project" value="UniProtKB-ARBA"/>
</dbReference>
<evidence type="ECO:0000313" key="6">
    <source>
        <dbReference type="EMBL" id="CCB88183.1"/>
    </source>
</evidence>
<keyword evidence="3" id="KW-0694">RNA-binding</keyword>
<sequence length="233" mass="26490">MESKRLSKALAAAGVASRRACEELIFDGKVTVNGEVIKVPQTLVNLEKDRICVEGKQVRSEEKKVYYILNKPKGYICSNKREGTKRLVVDLFAEEKNRLFTIGRLDRDTTGLLLVTNDGHFAQKVIHPSRNIAKEYLVKTREDITHEMLTKISKGTLIEGAWIKPYKVQKMRKGTLKVVVKEGKKREVRLLVQNGGLEILSLSRIRIGELRLGNLPEGKWREMTESEKASLFN</sequence>
<evidence type="ECO:0000256" key="3">
    <source>
        <dbReference type="PROSITE-ProRule" id="PRU00182"/>
    </source>
</evidence>
<protein>
    <recommendedName>
        <fullName evidence="4">Pseudouridine synthase</fullName>
        <ecNumber evidence="4">5.4.99.-</ecNumber>
    </recommendedName>
</protein>
<evidence type="ECO:0000256" key="1">
    <source>
        <dbReference type="ARBA" id="ARBA00008348"/>
    </source>
</evidence>
<dbReference type="InterPro" id="IPR020094">
    <property type="entry name" value="TruA/RsuA/RluB/E/F_N"/>
</dbReference>
<dbReference type="CDD" id="cd00165">
    <property type="entry name" value="S4"/>
    <property type="match status" value="1"/>
</dbReference>
<dbReference type="NCBIfam" id="TIGR00093">
    <property type="entry name" value="pseudouridine synthase"/>
    <property type="match status" value="1"/>
</dbReference>
<dbReference type="HOGENOM" id="CLU_024979_1_2_0"/>
<dbReference type="OrthoDB" id="9807213at2"/>
<comment type="similarity">
    <text evidence="1 4">Belongs to the pseudouridine synthase RsuA family.</text>
</comment>
<evidence type="ECO:0000256" key="2">
    <source>
        <dbReference type="ARBA" id="ARBA00023235"/>
    </source>
</evidence>
<dbReference type="InterPro" id="IPR020103">
    <property type="entry name" value="PsdUridine_synth_cat_dom_sf"/>
</dbReference>
<dbReference type="PANTHER" id="PTHR47683">
    <property type="entry name" value="PSEUDOURIDINE SYNTHASE FAMILY PROTEIN-RELATED"/>
    <property type="match status" value="1"/>
</dbReference>
<dbReference type="Pfam" id="PF01479">
    <property type="entry name" value="S4"/>
    <property type="match status" value="1"/>
</dbReference>
<dbReference type="GO" id="GO:0000455">
    <property type="term" value="P:enzyme-directed rRNA pseudouridine synthesis"/>
    <property type="evidence" value="ECO:0007669"/>
    <property type="project" value="UniProtKB-ARBA"/>
</dbReference>
<dbReference type="PROSITE" id="PS01149">
    <property type="entry name" value="PSI_RSU"/>
    <property type="match status" value="1"/>
</dbReference>
<dbReference type="Gene3D" id="3.10.290.10">
    <property type="entry name" value="RNA-binding S4 domain"/>
    <property type="match status" value="1"/>
</dbReference>
<dbReference type="FunFam" id="3.10.290.10:FF:000003">
    <property type="entry name" value="Pseudouridine synthase"/>
    <property type="match status" value="1"/>
</dbReference>
<dbReference type="Gene3D" id="3.30.70.580">
    <property type="entry name" value="Pseudouridine synthase I, catalytic domain, N-terminal subdomain"/>
    <property type="match status" value="1"/>
</dbReference>
<dbReference type="AlphaFoldDB" id="F8L4N2"/>
<dbReference type="eggNOG" id="COG1187">
    <property type="taxonomic scope" value="Bacteria"/>
</dbReference>
<dbReference type="Gene3D" id="3.30.70.1560">
    <property type="entry name" value="Alpha-L RNA-binding motif"/>
    <property type="match status" value="1"/>
</dbReference>
<gene>
    <name evidence="6" type="primary">yjbC</name>
    <name evidence="6" type="ordered locus">SNE_A03060</name>
</gene>
<dbReference type="SUPFAM" id="SSF55174">
    <property type="entry name" value="Alpha-L RNA-binding motif"/>
    <property type="match status" value="1"/>
</dbReference>
<dbReference type="EMBL" id="FR872582">
    <property type="protein sequence ID" value="CCB88183.1"/>
    <property type="molecule type" value="Genomic_DNA"/>
</dbReference>
<dbReference type="STRING" id="331113.SNE_A03060"/>
<dbReference type="Proteomes" id="UP000000496">
    <property type="component" value="Chromosome gsn.131"/>
</dbReference>
<dbReference type="RefSeq" id="WP_013942650.1">
    <property type="nucleotide sequence ID" value="NC_015713.1"/>
</dbReference>
<evidence type="ECO:0000259" key="5">
    <source>
        <dbReference type="SMART" id="SM00363"/>
    </source>
</evidence>
<dbReference type="InterPro" id="IPR036986">
    <property type="entry name" value="S4_RNA-bd_sf"/>
</dbReference>
<dbReference type="Pfam" id="PF00849">
    <property type="entry name" value="PseudoU_synth_2"/>
    <property type="match status" value="1"/>
</dbReference>